<feature type="coiled-coil region" evidence="1">
    <location>
        <begin position="263"/>
        <end position="406"/>
    </location>
</feature>
<comment type="caution">
    <text evidence="2">The sequence shown here is derived from an EMBL/GenBank/DDBJ whole genome shotgun (WGS) entry which is preliminary data.</text>
</comment>
<dbReference type="PANTHER" id="PTHR32114">
    <property type="entry name" value="ABC TRANSPORTER ABCH.3"/>
    <property type="match status" value="1"/>
</dbReference>
<dbReference type="Proteomes" id="UP000266644">
    <property type="component" value="Unassembled WGS sequence"/>
</dbReference>
<feature type="coiled-coil region" evidence="1">
    <location>
        <begin position="535"/>
        <end position="573"/>
    </location>
</feature>
<dbReference type="EMBL" id="QRJE01000008">
    <property type="protein sequence ID" value="RHH14327.1"/>
    <property type="molecule type" value="Genomic_DNA"/>
</dbReference>
<reference evidence="2 3" key="1">
    <citation type="submission" date="2018-08" db="EMBL/GenBank/DDBJ databases">
        <title>A genome reference for cultivated species of the human gut microbiota.</title>
        <authorList>
            <person name="Zou Y."/>
            <person name="Xue W."/>
            <person name="Luo G."/>
        </authorList>
    </citation>
    <scope>NUCLEOTIDE SEQUENCE [LARGE SCALE GENOMIC DNA]</scope>
    <source>
        <strain evidence="2 3">AM18-6</strain>
    </source>
</reference>
<dbReference type="Gene3D" id="1.10.287.510">
    <property type="entry name" value="Helix hairpin bin"/>
    <property type="match status" value="1"/>
</dbReference>
<gene>
    <name evidence="2" type="ORF">DW228_05880</name>
</gene>
<protein>
    <submittedName>
        <fullName evidence="2">SMC family ATPase</fullName>
    </submittedName>
</protein>
<sequence length="772" mass="87560">MWKLNRIIAENLCAFRQLDYYLQQGVTTLVFGNNLDNESQKSNGSGKSALIECIAVGLTGTPLRKIKNEEIINDKADGCYVMLQFTNDGSNEIFTIERQLFRKDSTVVTCHIERDGKLVESDEAVQPSIDGYNKFILEKLGISKEELYNNFLLSKFKFQDFLSSSDREKKEIINRFSNGILVDGAIDKLAEDKLPVAEELRKAELEIAGIDGRIEMLAEQIIAEENSRIEKKRSKEEKIASMQQTISEKRALTRQKEEELKAIDCLLGTLENADVEIQSLENEDHSLEYYLTRIRALLQPLAIELSDWEKTIEKKCLERKELEKELAGWDEQLAKAGEKVAAFTASYEQLKEEYRIFTRTYATRVGTYDEKLEQMEQEVAQANRDIGQLLQNRRTLSKAIEELHARLAGTITCPRCNHEFLVSDRTFDVDKGHRELEERKKRLSTLTNRITECESNVVALENTQKEIRANKRELTMLNSQWCDRIDQSSLHYRTASGELDGIAASQKKVKAAITSLWTDQGHICKRVFDEAFDLIDDARREKERKIKSVQEEKAALKSSIDTLEEAIRELDKVSSSDLTDSLKASLKAYRKKSSEAVTRKLGIGKRMQRLEEQEQHFVQFKTYLANTKIEALNSITNEFLENIGSDIRIKLSGYTALKTGKVREKISASLVRDGIDQGSFGKFSAGEAVRVNLATILAMQKLINSNCELDKGLDLLVLDEILEAVDEDGLSSIFAALNHLGITALVVSHGNVAESYPYKLIVTKEHGYSTID</sequence>
<dbReference type="Gene3D" id="3.40.50.300">
    <property type="entry name" value="P-loop containing nucleotide triphosphate hydrolases"/>
    <property type="match status" value="2"/>
</dbReference>
<dbReference type="InterPro" id="IPR027417">
    <property type="entry name" value="P-loop_NTPase"/>
</dbReference>
<name>A0A396C4F6_BACFG</name>
<evidence type="ECO:0000256" key="1">
    <source>
        <dbReference type="SAM" id="Coils"/>
    </source>
</evidence>
<dbReference type="RefSeq" id="WP_122329974.1">
    <property type="nucleotide sequence ID" value="NZ_JAQDYY010000001.1"/>
</dbReference>
<dbReference type="AlphaFoldDB" id="A0A396C4F6"/>
<accession>A0A396C4F6</accession>
<evidence type="ECO:0000313" key="3">
    <source>
        <dbReference type="Proteomes" id="UP000266644"/>
    </source>
</evidence>
<dbReference type="PANTHER" id="PTHR32114:SF2">
    <property type="entry name" value="ABC TRANSPORTER ABCH.3"/>
    <property type="match status" value="1"/>
</dbReference>
<evidence type="ECO:0000313" key="2">
    <source>
        <dbReference type="EMBL" id="RHH14327.1"/>
    </source>
</evidence>
<keyword evidence="1" id="KW-0175">Coiled coil</keyword>
<proteinExistence type="predicted"/>
<organism evidence="2 3">
    <name type="scientific">Bacteroides fragilis</name>
    <dbReference type="NCBI Taxonomy" id="817"/>
    <lineage>
        <taxon>Bacteria</taxon>
        <taxon>Pseudomonadati</taxon>
        <taxon>Bacteroidota</taxon>
        <taxon>Bacteroidia</taxon>
        <taxon>Bacteroidales</taxon>
        <taxon>Bacteroidaceae</taxon>
        <taxon>Bacteroides</taxon>
    </lineage>
</organism>
<dbReference type="SUPFAM" id="SSF52540">
    <property type="entry name" value="P-loop containing nucleoside triphosphate hydrolases"/>
    <property type="match status" value="1"/>
</dbReference>
<feature type="coiled-coil region" evidence="1">
    <location>
        <begin position="436"/>
        <end position="480"/>
    </location>
</feature>